<accession>A0ABR6KY36</accession>
<comment type="caution">
    <text evidence="1">The sequence shown here is derived from an EMBL/GenBank/DDBJ whole genome shotgun (WGS) entry which is preliminary data.</text>
</comment>
<keyword evidence="2" id="KW-1185">Reference proteome</keyword>
<reference evidence="1 2" key="1">
    <citation type="submission" date="2020-08" db="EMBL/GenBank/DDBJ databases">
        <title>Genomic Encyclopedia of Type Strains, Phase IV (KMG-IV): sequencing the most valuable type-strain genomes for metagenomic binning, comparative biology and taxonomic classification.</title>
        <authorList>
            <person name="Goeker M."/>
        </authorList>
    </citation>
    <scope>NUCLEOTIDE SEQUENCE [LARGE SCALE GENOMIC DNA]</scope>
    <source>
        <strain evidence="1 2">DSM 7050</strain>
    </source>
</reference>
<dbReference type="EMBL" id="JACHOT010000001">
    <property type="protein sequence ID" value="MBB4649444.1"/>
    <property type="molecule type" value="Genomic_DNA"/>
</dbReference>
<dbReference type="RefSeq" id="WP_183261278.1">
    <property type="nucleotide sequence ID" value="NZ_BAAAVZ010000003.1"/>
</dbReference>
<evidence type="ECO:0000313" key="2">
    <source>
        <dbReference type="Proteomes" id="UP000539538"/>
    </source>
</evidence>
<organism evidence="1 2">
    <name type="scientific">Aminobacter niigataensis</name>
    <dbReference type="NCBI Taxonomy" id="83265"/>
    <lineage>
        <taxon>Bacteria</taxon>
        <taxon>Pseudomonadati</taxon>
        <taxon>Pseudomonadota</taxon>
        <taxon>Alphaproteobacteria</taxon>
        <taxon>Hyphomicrobiales</taxon>
        <taxon>Phyllobacteriaceae</taxon>
        <taxon>Aminobacter</taxon>
    </lineage>
</organism>
<name>A0ABR6KY36_9HYPH</name>
<dbReference type="Proteomes" id="UP000539538">
    <property type="component" value="Unassembled WGS sequence"/>
</dbReference>
<sequence>MAVLAEIFGACWLLPYFAHNRATWVADYGSGQYLRLAVMAGWFREPPNLVLERA</sequence>
<gene>
    <name evidence="1" type="ORF">GGQ99_001166</name>
</gene>
<evidence type="ECO:0000313" key="1">
    <source>
        <dbReference type="EMBL" id="MBB4649444.1"/>
    </source>
</evidence>
<protein>
    <submittedName>
        <fullName evidence="1">Uncharacterized protein</fullName>
    </submittedName>
</protein>
<proteinExistence type="predicted"/>